<comment type="caution">
    <text evidence="1">The sequence shown here is derived from an EMBL/GenBank/DDBJ whole genome shotgun (WGS) entry which is preliminary data.</text>
</comment>
<dbReference type="AlphaFoldDB" id="A0AAV3R3M8"/>
<proteinExistence type="predicted"/>
<sequence>MLGHRTHLRLTNQRLSRFLPRISSEDFRSLLLWSRHFGSLAGGKLEDGGSLANLFSIEGILVRGMVVGGMPKAVAGGTTGVVHGSWTPLASSW</sequence>
<evidence type="ECO:0000313" key="2">
    <source>
        <dbReference type="Proteomes" id="UP001454036"/>
    </source>
</evidence>
<evidence type="ECO:0000313" key="1">
    <source>
        <dbReference type="EMBL" id="GAA0169921.1"/>
    </source>
</evidence>
<organism evidence="1 2">
    <name type="scientific">Lithospermum erythrorhizon</name>
    <name type="common">Purple gromwell</name>
    <name type="synonym">Lithospermum officinale var. erythrorhizon</name>
    <dbReference type="NCBI Taxonomy" id="34254"/>
    <lineage>
        <taxon>Eukaryota</taxon>
        <taxon>Viridiplantae</taxon>
        <taxon>Streptophyta</taxon>
        <taxon>Embryophyta</taxon>
        <taxon>Tracheophyta</taxon>
        <taxon>Spermatophyta</taxon>
        <taxon>Magnoliopsida</taxon>
        <taxon>eudicotyledons</taxon>
        <taxon>Gunneridae</taxon>
        <taxon>Pentapetalae</taxon>
        <taxon>asterids</taxon>
        <taxon>lamiids</taxon>
        <taxon>Boraginales</taxon>
        <taxon>Boraginaceae</taxon>
        <taxon>Boraginoideae</taxon>
        <taxon>Lithospermeae</taxon>
        <taxon>Lithospermum</taxon>
    </lineage>
</organism>
<gene>
    <name evidence="1" type="ORF">LIER_24299</name>
</gene>
<keyword evidence="2" id="KW-1185">Reference proteome</keyword>
<name>A0AAV3R3M8_LITER</name>
<reference evidence="1 2" key="1">
    <citation type="submission" date="2024-01" db="EMBL/GenBank/DDBJ databases">
        <title>The complete chloroplast genome sequence of Lithospermum erythrorhizon: insights into the phylogenetic relationship among Boraginaceae species and the maternal lineages of purple gromwells.</title>
        <authorList>
            <person name="Okada T."/>
            <person name="Watanabe K."/>
        </authorList>
    </citation>
    <scope>NUCLEOTIDE SEQUENCE [LARGE SCALE GENOMIC DNA]</scope>
</reference>
<accession>A0AAV3R3M8</accession>
<protein>
    <submittedName>
        <fullName evidence="1">Uncharacterized protein</fullName>
    </submittedName>
</protein>
<dbReference type="Proteomes" id="UP001454036">
    <property type="component" value="Unassembled WGS sequence"/>
</dbReference>
<dbReference type="EMBL" id="BAABME010007023">
    <property type="protein sequence ID" value="GAA0169921.1"/>
    <property type="molecule type" value="Genomic_DNA"/>
</dbReference>